<name>A0ACC2JZB3_9PEZI</name>
<evidence type="ECO:0000313" key="1">
    <source>
        <dbReference type="EMBL" id="KAJ8132873.1"/>
    </source>
</evidence>
<organism evidence="1 2">
    <name type="scientific">Lasiodiplodia mahajangana</name>
    <dbReference type="NCBI Taxonomy" id="1108764"/>
    <lineage>
        <taxon>Eukaryota</taxon>
        <taxon>Fungi</taxon>
        <taxon>Dikarya</taxon>
        <taxon>Ascomycota</taxon>
        <taxon>Pezizomycotina</taxon>
        <taxon>Dothideomycetes</taxon>
        <taxon>Dothideomycetes incertae sedis</taxon>
        <taxon>Botryosphaeriales</taxon>
        <taxon>Botryosphaeriaceae</taxon>
        <taxon>Lasiodiplodia</taxon>
    </lineage>
</organism>
<reference evidence="1" key="1">
    <citation type="submission" date="2022-12" db="EMBL/GenBank/DDBJ databases">
        <title>Genome Sequence of Lasiodiplodia mahajangana.</title>
        <authorList>
            <person name="Buettner E."/>
        </authorList>
    </citation>
    <scope>NUCLEOTIDE SEQUENCE</scope>
    <source>
        <strain evidence="1">VT137</strain>
    </source>
</reference>
<proteinExistence type="predicted"/>
<dbReference type="Proteomes" id="UP001153332">
    <property type="component" value="Unassembled WGS sequence"/>
</dbReference>
<comment type="caution">
    <text evidence="1">The sequence shown here is derived from an EMBL/GenBank/DDBJ whole genome shotgun (WGS) entry which is preliminary data.</text>
</comment>
<accession>A0ACC2JZB3</accession>
<keyword evidence="2" id="KW-1185">Reference proteome</keyword>
<gene>
    <name evidence="1" type="ORF">O1611_g752</name>
</gene>
<protein>
    <submittedName>
        <fullName evidence="1">Uncharacterized protein</fullName>
    </submittedName>
</protein>
<dbReference type="EMBL" id="JAPUUL010000073">
    <property type="protein sequence ID" value="KAJ8132873.1"/>
    <property type="molecule type" value="Genomic_DNA"/>
</dbReference>
<evidence type="ECO:0000313" key="2">
    <source>
        <dbReference type="Proteomes" id="UP001153332"/>
    </source>
</evidence>
<sequence>MFLVDVLYYEPKLPLPLNPSVAPDTSMHIDHLHVATENVNSDHHRYTTNTTRVKPNAAAMPKWDDKSERDMLLAMRIAENGYAPFTQENSKKAARVMTMMGYPEVTWGSVSQRWSKVIQRNFQKKYLKALEAADGTAADGTAADGTTTSGTAAPVRRGAKRPPKRKPEQEEKGNVDEDDEDDIEQLPIIKKRK</sequence>